<dbReference type="EMBL" id="JARVKM010000010">
    <property type="protein sequence ID" value="KAK9779434.1"/>
    <property type="molecule type" value="Genomic_DNA"/>
</dbReference>
<evidence type="ECO:0000259" key="2">
    <source>
        <dbReference type="Pfam" id="PF14479"/>
    </source>
</evidence>
<accession>A0ABR2Y049</accession>
<name>A0ABR2Y049_9PEZI</name>
<evidence type="ECO:0000256" key="1">
    <source>
        <dbReference type="SAM" id="MobiDB-lite"/>
    </source>
</evidence>
<dbReference type="InterPro" id="IPR029498">
    <property type="entry name" value="HeLo_dom"/>
</dbReference>
<feature type="domain" description="Prion-inhibition and propagation HeLo" evidence="2">
    <location>
        <begin position="6"/>
        <end position="203"/>
    </location>
</feature>
<organism evidence="3 4">
    <name type="scientific">Seiridium cardinale</name>
    <dbReference type="NCBI Taxonomy" id="138064"/>
    <lineage>
        <taxon>Eukaryota</taxon>
        <taxon>Fungi</taxon>
        <taxon>Dikarya</taxon>
        <taxon>Ascomycota</taxon>
        <taxon>Pezizomycotina</taxon>
        <taxon>Sordariomycetes</taxon>
        <taxon>Xylariomycetidae</taxon>
        <taxon>Amphisphaeriales</taxon>
        <taxon>Sporocadaceae</taxon>
        <taxon>Seiridium</taxon>
    </lineage>
</organism>
<evidence type="ECO:0000313" key="4">
    <source>
        <dbReference type="Proteomes" id="UP001465668"/>
    </source>
</evidence>
<gene>
    <name evidence="3" type="ORF">SCAR479_03500</name>
</gene>
<dbReference type="Gene3D" id="1.20.120.1020">
    <property type="entry name" value="Prion-inhibition and propagation, HeLo domain"/>
    <property type="match status" value="1"/>
</dbReference>
<dbReference type="Proteomes" id="UP001465668">
    <property type="component" value="Unassembled WGS sequence"/>
</dbReference>
<proteinExistence type="predicted"/>
<sequence>MAEAAGLAIGGVALASLFTSCIELFEYFDQCKSFSEDFRTALMKVKLMKNRLGHWLRAMTIHQSDLLGRGPTIANGEDRGAIEESLLKIVDILDSTDGMCRRYTYHHERKSSSTYQSTTCHPDSVCASAVFQVVSQRLSYSSEPDDHNLSRLPRRKTFRNFRLRTLWIVQDKKKLDALIADFDFLLKNLEQIGDKTKEDRSTMSTPNYANTREQSDIKMLDLPTAGQEENPSEGNKDSLVGQVANERNVPGNERREARWSQSDPIMGVTLQQLVPKQTYSHDESHWYPFPGTWTGAVPNQQHHPDTRQQTQHHYQHNRAVLEGIFLAGNVLSQGSAPPTHDRGHNYDYNEAIHKGLFVAGNSDPEAVLQITRHQPGQN</sequence>
<dbReference type="Pfam" id="PF14479">
    <property type="entry name" value="HeLo"/>
    <property type="match status" value="1"/>
</dbReference>
<feature type="compositionally biased region" description="Polar residues" evidence="1">
    <location>
        <begin position="202"/>
        <end position="212"/>
    </location>
</feature>
<reference evidence="3 4" key="1">
    <citation type="submission" date="2024-02" db="EMBL/GenBank/DDBJ databases">
        <title>First draft genome assembly of two strains of Seiridium cardinale.</title>
        <authorList>
            <person name="Emiliani G."/>
            <person name="Scali E."/>
        </authorList>
    </citation>
    <scope>NUCLEOTIDE SEQUENCE [LARGE SCALE GENOMIC DNA]</scope>
    <source>
        <strain evidence="3 4">BM-138-000479</strain>
    </source>
</reference>
<keyword evidence="4" id="KW-1185">Reference proteome</keyword>
<comment type="caution">
    <text evidence="3">The sequence shown here is derived from an EMBL/GenBank/DDBJ whole genome shotgun (WGS) entry which is preliminary data.</text>
</comment>
<feature type="region of interest" description="Disordered" evidence="1">
    <location>
        <begin position="197"/>
        <end position="216"/>
    </location>
</feature>
<protein>
    <recommendedName>
        <fullName evidence="2">Prion-inhibition and propagation HeLo domain-containing protein</fullName>
    </recommendedName>
</protein>
<dbReference type="InterPro" id="IPR038305">
    <property type="entry name" value="HeLo_sf"/>
</dbReference>
<evidence type="ECO:0000313" key="3">
    <source>
        <dbReference type="EMBL" id="KAK9779434.1"/>
    </source>
</evidence>